<evidence type="ECO:0000256" key="5">
    <source>
        <dbReference type="ARBA" id="ARBA00023004"/>
    </source>
</evidence>
<dbReference type="InterPro" id="IPR002401">
    <property type="entry name" value="Cyt_P450_E_grp-I"/>
</dbReference>
<evidence type="ECO:0000256" key="6">
    <source>
        <dbReference type="ARBA" id="ARBA00023033"/>
    </source>
</evidence>
<dbReference type="EMBL" id="AMGY01000001">
    <property type="protein sequence ID" value="EXJ92850.1"/>
    <property type="molecule type" value="Genomic_DNA"/>
</dbReference>
<name>W9YT79_9EURO</name>
<dbReference type="HOGENOM" id="CLU_001570_2_0_1"/>
<protein>
    <recommendedName>
        <fullName evidence="10">Cytochrome P450 oxidoreductase</fullName>
    </recommendedName>
</protein>
<dbReference type="PANTHER" id="PTHR46300:SF2">
    <property type="entry name" value="CYTOCHROME P450 MONOOXYGENASE ALNH-RELATED"/>
    <property type="match status" value="1"/>
</dbReference>
<dbReference type="GO" id="GO:0005506">
    <property type="term" value="F:iron ion binding"/>
    <property type="evidence" value="ECO:0007669"/>
    <property type="project" value="InterPro"/>
</dbReference>
<evidence type="ECO:0008006" key="10">
    <source>
        <dbReference type="Google" id="ProtNLM"/>
    </source>
</evidence>
<gene>
    <name evidence="8" type="ORF">A1O3_01404</name>
</gene>
<comment type="caution">
    <text evidence="8">The sequence shown here is derived from an EMBL/GenBank/DDBJ whole genome shotgun (WGS) entry which is preliminary data.</text>
</comment>
<dbReference type="SUPFAM" id="SSF48264">
    <property type="entry name" value="Cytochrome P450"/>
    <property type="match status" value="1"/>
</dbReference>
<dbReference type="GO" id="GO:0016705">
    <property type="term" value="F:oxidoreductase activity, acting on paired donors, with incorporation or reduction of molecular oxygen"/>
    <property type="evidence" value="ECO:0007669"/>
    <property type="project" value="InterPro"/>
</dbReference>
<dbReference type="GeneID" id="19165540"/>
<keyword evidence="3 7" id="KW-0479">Metal-binding</keyword>
<dbReference type="AlphaFoldDB" id="W9YT79"/>
<dbReference type="OrthoDB" id="2789670at2759"/>
<proteinExistence type="inferred from homology"/>
<reference evidence="8 9" key="1">
    <citation type="submission" date="2013-03" db="EMBL/GenBank/DDBJ databases">
        <title>The Genome Sequence of Capronia epimyces CBS 606.96.</title>
        <authorList>
            <consortium name="The Broad Institute Genomics Platform"/>
            <person name="Cuomo C."/>
            <person name="de Hoog S."/>
            <person name="Gorbushina A."/>
            <person name="Walker B."/>
            <person name="Young S.K."/>
            <person name="Zeng Q."/>
            <person name="Gargeya S."/>
            <person name="Fitzgerald M."/>
            <person name="Haas B."/>
            <person name="Abouelleil A."/>
            <person name="Allen A.W."/>
            <person name="Alvarado L."/>
            <person name="Arachchi H.M."/>
            <person name="Berlin A.M."/>
            <person name="Chapman S.B."/>
            <person name="Gainer-Dewar J."/>
            <person name="Goldberg J."/>
            <person name="Griggs A."/>
            <person name="Gujja S."/>
            <person name="Hansen M."/>
            <person name="Howarth C."/>
            <person name="Imamovic A."/>
            <person name="Ireland A."/>
            <person name="Larimer J."/>
            <person name="McCowan C."/>
            <person name="Murphy C."/>
            <person name="Pearson M."/>
            <person name="Poon T.W."/>
            <person name="Priest M."/>
            <person name="Roberts A."/>
            <person name="Saif S."/>
            <person name="Shea T."/>
            <person name="Sisk P."/>
            <person name="Sykes S."/>
            <person name="Wortman J."/>
            <person name="Nusbaum C."/>
            <person name="Birren B."/>
        </authorList>
    </citation>
    <scope>NUCLEOTIDE SEQUENCE [LARGE SCALE GENOMIC DNA]</scope>
    <source>
        <strain evidence="8 9">CBS 606.96</strain>
    </source>
</reference>
<keyword evidence="7" id="KW-0349">Heme</keyword>
<dbReference type="eggNOG" id="KOG0156">
    <property type="taxonomic scope" value="Eukaryota"/>
</dbReference>
<evidence type="ECO:0000256" key="4">
    <source>
        <dbReference type="ARBA" id="ARBA00023002"/>
    </source>
</evidence>
<evidence type="ECO:0000256" key="2">
    <source>
        <dbReference type="ARBA" id="ARBA00010617"/>
    </source>
</evidence>
<dbReference type="Proteomes" id="UP000019478">
    <property type="component" value="Unassembled WGS sequence"/>
</dbReference>
<evidence type="ECO:0000256" key="7">
    <source>
        <dbReference type="PIRSR" id="PIRSR602401-1"/>
    </source>
</evidence>
<evidence type="ECO:0000256" key="3">
    <source>
        <dbReference type="ARBA" id="ARBA00022723"/>
    </source>
</evidence>
<dbReference type="GO" id="GO:0004497">
    <property type="term" value="F:monooxygenase activity"/>
    <property type="evidence" value="ECO:0007669"/>
    <property type="project" value="UniProtKB-KW"/>
</dbReference>
<dbReference type="RefSeq" id="XP_007729740.1">
    <property type="nucleotide sequence ID" value="XM_007731550.1"/>
</dbReference>
<organism evidence="8 9">
    <name type="scientific">Capronia epimyces CBS 606.96</name>
    <dbReference type="NCBI Taxonomy" id="1182542"/>
    <lineage>
        <taxon>Eukaryota</taxon>
        <taxon>Fungi</taxon>
        <taxon>Dikarya</taxon>
        <taxon>Ascomycota</taxon>
        <taxon>Pezizomycotina</taxon>
        <taxon>Eurotiomycetes</taxon>
        <taxon>Chaetothyriomycetidae</taxon>
        <taxon>Chaetothyriales</taxon>
        <taxon>Herpotrichiellaceae</taxon>
        <taxon>Capronia</taxon>
    </lineage>
</organism>
<dbReference type="InterPro" id="IPR001128">
    <property type="entry name" value="Cyt_P450"/>
</dbReference>
<keyword evidence="5 7" id="KW-0408">Iron</keyword>
<dbReference type="PANTHER" id="PTHR46300">
    <property type="entry name" value="P450, PUTATIVE (EUROFUNG)-RELATED-RELATED"/>
    <property type="match status" value="1"/>
</dbReference>
<dbReference type="PRINTS" id="PR00463">
    <property type="entry name" value="EP450I"/>
</dbReference>
<evidence type="ECO:0000313" key="8">
    <source>
        <dbReference type="EMBL" id="EXJ92850.1"/>
    </source>
</evidence>
<dbReference type="Gene3D" id="1.10.630.10">
    <property type="entry name" value="Cytochrome P450"/>
    <property type="match status" value="1"/>
</dbReference>
<keyword evidence="9" id="KW-1185">Reference proteome</keyword>
<dbReference type="GO" id="GO:0020037">
    <property type="term" value="F:heme binding"/>
    <property type="evidence" value="ECO:0007669"/>
    <property type="project" value="InterPro"/>
</dbReference>
<evidence type="ECO:0000256" key="1">
    <source>
        <dbReference type="ARBA" id="ARBA00001971"/>
    </source>
</evidence>
<keyword evidence="6" id="KW-0503">Monooxygenase</keyword>
<sequence>MTNNWKTYAKKICEHDSGIYLELWRDMNKKVSSGKIKPCFGKDFIESNPEKLNMNELEAAFHTGHLIEAGAETTSAALNSLLLALSLFPEASKTAQEELDRVVGPDRPPKFDDQDNLPYIKALVKEGLRWRPPNQYGMHHAVVEDDWYEGMFIPKGSVVMLNWWAIHFNPGVWESPDDFRPERYLDHPLSAATYLNVANPADRDHFAYGAGRRVCPGIHVAERSIFINVARILWAFNISKKTINGKTVEPETLCVPGWLSVPQKFECSITPRSEKHAEVIRKEYEVTDKDI</sequence>
<feature type="binding site" description="axial binding residue" evidence="7">
    <location>
        <position position="215"/>
    </location>
    <ligand>
        <name>heme</name>
        <dbReference type="ChEBI" id="CHEBI:30413"/>
    </ligand>
    <ligandPart>
        <name>Fe</name>
        <dbReference type="ChEBI" id="CHEBI:18248"/>
    </ligandPart>
</feature>
<dbReference type="Pfam" id="PF00067">
    <property type="entry name" value="p450"/>
    <property type="match status" value="1"/>
</dbReference>
<dbReference type="InterPro" id="IPR036396">
    <property type="entry name" value="Cyt_P450_sf"/>
</dbReference>
<keyword evidence="4" id="KW-0560">Oxidoreductase</keyword>
<comment type="cofactor">
    <cofactor evidence="1 7">
        <name>heme</name>
        <dbReference type="ChEBI" id="CHEBI:30413"/>
    </cofactor>
</comment>
<comment type="similarity">
    <text evidence="2">Belongs to the cytochrome P450 family.</text>
</comment>
<dbReference type="PRINTS" id="PR00385">
    <property type="entry name" value="P450"/>
</dbReference>
<dbReference type="InterPro" id="IPR050364">
    <property type="entry name" value="Cytochrome_P450_fung"/>
</dbReference>
<accession>W9YT79</accession>
<evidence type="ECO:0000313" key="9">
    <source>
        <dbReference type="Proteomes" id="UP000019478"/>
    </source>
</evidence>
<dbReference type="STRING" id="1182542.W9YT79"/>